<comment type="caution">
    <text evidence="2">The sequence shown here is derived from an EMBL/GenBank/DDBJ whole genome shotgun (WGS) entry which is preliminary data.</text>
</comment>
<organism evidence="2 3">
    <name type="scientific">Salix suchowensis</name>
    <dbReference type="NCBI Taxonomy" id="1278906"/>
    <lineage>
        <taxon>Eukaryota</taxon>
        <taxon>Viridiplantae</taxon>
        <taxon>Streptophyta</taxon>
        <taxon>Embryophyta</taxon>
        <taxon>Tracheophyta</taxon>
        <taxon>Spermatophyta</taxon>
        <taxon>Magnoliopsida</taxon>
        <taxon>eudicotyledons</taxon>
        <taxon>Gunneridae</taxon>
        <taxon>Pentapetalae</taxon>
        <taxon>rosids</taxon>
        <taxon>fabids</taxon>
        <taxon>Malpighiales</taxon>
        <taxon>Salicaceae</taxon>
        <taxon>Saliceae</taxon>
        <taxon>Salix</taxon>
    </lineage>
</organism>
<keyword evidence="3" id="KW-1185">Reference proteome</keyword>
<evidence type="ECO:0000313" key="2">
    <source>
        <dbReference type="EMBL" id="KAJ6399752.1"/>
    </source>
</evidence>
<feature type="transmembrane region" description="Helical" evidence="1">
    <location>
        <begin position="30"/>
        <end position="48"/>
    </location>
</feature>
<name>A0ABQ9CJB7_9ROSI</name>
<gene>
    <name evidence="2" type="ORF">OIU77_020328</name>
</gene>
<protein>
    <submittedName>
        <fullName evidence="2">Uncharacterized protein</fullName>
    </submittedName>
</protein>
<keyword evidence="1" id="KW-0472">Membrane</keyword>
<sequence>MWCLDLVCDACSLVFLPAFSLMPRCDQMCFFFQFVFFLLSIMSLPHLFH</sequence>
<keyword evidence="1" id="KW-1133">Transmembrane helix</keyword>
<dbReference type="Proteomes" id="UP001141253">
    <property type="component" value="Chromosome 5"/>
</dbReference>
<reference evidence="2" key="1">
    <citation type="submission" date="2022-10" db="EMBL/GenBank/DDBJ databases">
        <authorList>
            <person name="Hyden B.L."/>
            <person name="Feng K."/>
            <person name="Yates T."/>
            <person name="Jawdy S."/>
            <person name="Smart L.B."/>
            <person name="Muchero W."/>
        </authorList>
    </citation>
    <scope>NUCLEOTIDE SEQUENCE</scope>
    <source>
        <tissue evidence="2">Shoot tip</tissue>
    </source>
</reference>
<accession>A0ABQ9CJB7</accession>
<proteinExistence type="predicted"/>
<evidence type="ECO:0000256" key="1">
    <source>
        <dbReference type="SAM" id="Phobius"/>
    </source>
</evidence>
<keyword evidence="1" id="KW-0812">Transmembrane</keyword>
<reference evidence="2" key="2">
    <citation type="journal article" date="2023" name="Int. J. Mol. Sci.">
        <title>De Novo Assembly and Annotation of 11 Diverse Shrub Willow (Salix) Genomes Reveals Novel Gene Organization in Sex-Linked Regions.</title>
        <authorList>
            <person name="Hyden B."/>
            <person name="Feng K."/>
            <person name="Yates T.B."/>
            <person name="Jawdy S."/>
            <person name="Cereghino C."/>
            <person name="Smart L.B."/>
            <person name="Muchero W."/>
        </authorList>
    </citation>
    <scope>NUCLEOTIDE SEQUENCE</scope>
    <source>
        <tissue evidence="2">Shoot tip</tissue>
    </source>
</reference>
<dbReference type="EMBL" id="JAPFFI010000003">
    <property type="protein sequence ID" value="KAJ6399752.1"/>
    <property type="molecule type" value="Genomic_DNA"/>
</dbReference>
<evidence type="ECO:0000313" key="3">
    <source>
        <dbReference type="Proteomes" id="UP001141253"/>
    </source>
</evidence>